<dbReference type="EMBL" id="DXHV01000070">
    <property type="protein sequence ID" value="HIW01004.1"/>
    <property type="molecule type" value="Genomic_DNA"/>
</dbReference>
<feature type="region of interest" description="Disordered" evidence="2">
    <location>
        <begin position="240"/>
        <end position="307"/>
    </location>
</feature>
<dbReference type="Proteomes" id="UP000886752">
    <property type="component" value="Unassembled WGS sequence"/>
</dbReference>
<comment type="caution">
    <text evidence="4">The sequence shown here is derived from an EMBL/GenBank/DDBJ whole genome shotgun (WGS) entry which is preliminary data.</text>
</comment>
<name>A0A9D1PYF1_9BACT</name>
<dbReference type="InterPro" id="IPR023346">
    <property type="entry name" value="Lysozyme-like_dom_sf"/>
</dbReference>
<organism evidence="4 5">
    <name type="scientific">Candidatus Desulfovibrio intestinipullorum</name>
    <dbReference type="NCBI Taxonomy" id="2838536"/>
    <lineage>
        <taxon>Bacteria</taxon>
        <taxon>Pseudomonadati</taxon>
        <taxon>Thermodesulfobacteriota</taxon>
        <taxon>Desulfovibrionia</taxon>
        <taxon>Desulfovibrionales</taxon>
        <taxon>Desulfovibrionaceae</taxon>
        <taxon>Desulfovibrio</taxon>
    </lineage>
</organism>
<dbReference type="Gene3D" id="1.10.530.10">
    <property type="match status" value="1"/>
</dbReference>
<proteinExistence type="inferred from homology"/>
<dbReference type="PANTHER" id="PTHR37423">
    <property type="entry name" value="SOLUBLE LYTIC MUREIN TRANSGLYCOSYLASE-RELATED"/>
    <property type="match status" value="1"/>
</dbReference>
<dbReference type="PANTHER" id="PTHR37423:SF2">
    <property type="entry name" value="MEMBRANE-BOUND LYTIC MUREIN TRANSGLYCOSYLASE C"/>
    <property type="match status" value="1"/>
</dbReference>
<reference evidence="4" key="2">
    <citation type="submission" date="2021-04" db="EMBL/GenBank/DDBJ databases">
        <authorList>
            <person name="Gilroy R."/>
        </authorList>
    </citation>
    <scope>NUCLEOTIDE SEQUENCE</scope>
    <source>
        <strain evidence="4">ChiHecec2B26-446</strain>
    </source>
</reference>
<feature type="compositionally biased region" description="Low complexity" evidence="2">
    <location>
        <begin position="282"/>
        <end position="304"/>
    </location>
</feature>
<evidence type="ECO:0000256" key="2">
    <source>
        <dbReference type="SAM" id="MobiDB-lite"/>
    </source>
</evidence>
<feature type="domain" description="Transglycosylase SLT" evidence="3">
    <location>
        <begin position="309"/>
        <end position="367"/>
    </location>
</feature>
<feature type="region of interest" description="Disordered" evidence="2">
    <location>
        <begin position="1"/>
        <end position="32"/>
    </location>
</feature>
<reference evidence="4" key="1">
    <citation type="journal article" date="2021" name="PeerJ">
        <title>Extensive microbial diversity within the chicken gut microbiome revealed by metagenomics and culture.</title>
        <authorList>
            <person name="Gilroy R."/>
            <person name="Ravi A."/>
            <person name="Getino M."/>
            <person name="Pursley I."/>
            <person name="Horton D.L."/>
            <person name="Alikhan N.F."/>
            <person name="Baker D."/>
            <person name="Gharbi K."/>
            <person name="Hall N."/>
            <person name="Watson M."/>
            <person name="Adriaenssens E.M."/>
            <person name="Foster-Nyarko E."/>
            <person name="Jarju S."/>
            <person name="Secka A."/>
            <person name="Antonio M."/>
            <person name="Oren A."/>
            <person name="Chaudhuri R.R."/>
            <person name="La Ragione R."/>
            <person name="Hildebrand F."/>
            <person name="Pallen M.J."/>
        </authorList>
    </citation>
    <scope>NUCLEOTIDE SEQUENCE</scope>
    <source>
        <strain evidence="4">ChiHecec2B26-446</strain>
    </source>
</reference>
<feature type="domain" description="Transglycosylase SLT" evidence="3">
    <location>
        <begin position="178"/>
        <end position="230"/>
    </location>
</feature>
<dbReference type="SUPFAM" id="SSF53955">
    <property type="entry name" value="Lysozyme-like"/>
    <property type="match status" value="2"/>
</dbReference>
<evidence type="ECO:0000313" key="4">
    <source>
        <dbReference type="EMBL" id="HIW01004.1"/>
    </source>
</evidence>
<evidence type="ECO:0000259" key="3">
    <source>
        <dbReference type="Pfam" id="PF01464"/>
    </source>
</evidence>
<dbReference type="AlphaFoldDB" id="A0A9D1PYF1"/>
<evidence type="ECO:0000313" key="5">
    <source>
        <dbReference type="Proteomes" id="UP000886752"/>
    </source>
</evidence>
<comment type="similarity">
    <text evidence="1">Belongs to the transglycosylase Slt family.</text>
</comment>
<accession>A0A9D1PYF1</accession>
<feature type="compositionally biased region" description="Basic and acidic residues" evidence="2">
    <location>
        <begin position="8"/>
        <end position="19"/>
    </location>
</feature>
<dbReference type="InterPro" id="IPR008258">
    <property type="entry name" value="Transglycosylase_SLT_dom_1"/>
</dbReference>
<protein>
    <submittedName>
        <fullName evidence="4">Transglycosylase SLT domain-containing protein</fullName>
    </submittedName>
</protein>
<evidence type="ECO:0000256" key="1">
    <source>
        <dbReference type="ARBA" id="ARBA00007734"/>
    </source>
</evidence>
<gene>
    <name evidence="4" type="ORF">H9894_07440</name>
</gene>
<sequence>MLSSALVPEDRKAEEDRSPHKAAQGVMQKAEGPASASWLRSRVEYWQQSGIESWYVEKVRPFVPAMEQERSALGSLCVRAPVEDMSHSQALASNMHPIPLLDDRGQWDLVGYQSGSRGEQLTLQGYPVRWLQGAAVPVYEQMQARSNRLSEPRKPFSYVIRARGLGLKGPILRYAATVQKYARHYRIPAPLLFAVMQVESGGRQEAVSARNAVGLMQVQPQTAGLEVHRYLSRREETGKALSGNAGHAQGASAQGTPAAGPGSAAQEEPVGPASPACPVTPAPGTEKGTGKGAAQAAGSAPSGTDLHHVLSEPERNIFYGASYLHLLDKTYFGKVRDRETRLLCVVTAYNTGPGRLQRLFAQDPKKSLEIINSYTANGLYEEIRTRLFQEKTYSYIDKVITLMHQYERMGY</sequence>
<dbReference type="Pfam" id="PF01464">
    <property type="entry name" value="SLT"/>
    <property type="match status" value="2"/>
</dbReference>